<sequence>MPSSRLRPRSAGMFLGLALPLLGLSALASAQQSAPQSTQQPIQENRSELTMRALLAPQQEATLSSRMEGTLDELAVSLGATVAEGDVLARFDCRIEQARVNVANTELGVARLNSQAKDRLRRLDAVGDLEVALARAEVDKAQSALNLAAVQSDRCTLKAPFTGRIAAVHVKPFQTMAAGTPIVDLVGDGPLKVRLNAPSAHLAELGEGQPLSLDVSETGKRYPATLSAVSARIDAVAQTVELEARLDQAHDELMPGMTGRATLVAESPTTEDSDEGTP</sequence>
<comment type="similarity">
    <text evidence="1">Belongs to the membrane fusion protein (MFP) (TC 8.A.1) family.</text>
</comment>
<dbReference type="SUPFAM" id="SSF111369">
    <property type="entry name" value="HlyD-like secretion proteins"/>
    <property type="match status" value="1"/>
</dbReference>
<dbReference type="GO" id="GO:1990281">
    <property type="term" value="C:efflux pump complex"/>
    <property type="evidence" value="ECO:0007669"/>
    <property type="project" value="TreeGrafter"/>
</dbReference>
<organism evidence="3">
    <name type="scientific">Halomonas sp. RT37</name>
    <dbReference type="NCBI Taxonomy" id="2950872"/>
    <lineage>
        <taxon>Bacteria</taxon>
        <taxon>Pseudomonadati</taxon>
        <taxon>Pseudomonadota</taxon>
        <taxon>Gammaproteobacteria</taxon>
        <taxon>Oceanospirillales</taxon>
        <taxon>Halomonadaceae</taxon>
        <taxon>Halomonas</taxon>
    </lineage>
</organism>
<evidence type="ECO:0000256" key="2">
    <source>
        <dbReference type="SAM" id="SignalP"/>
    </source>
</evidence>
<feature type="signal peptide" evidence="2">
    <location>
        <begin position="1"/>
        <end position="30"/>
    </location>
</feature>
<dbReference type="NCBIfam" id="TIGR01730">
    <property type="entry name" value="RND_mfp"/>
    <property type="match status" value="1"/>
</dbReference>
<dbReference type="RefSeq" id="WP_348826463.1">
    <property type="nucleotide sequence ID" value="NZ_CP098827.1"/>
</dbReference>
<evidence type="ECO:0000313" key="3">
    <source>
        <dbReference type="EMBL" id="XBO69128.1"/>
    </source>
</evidence>
<protein>
    <submittedName>
        <fullName evidence="3">Efflux RND transporter periplasmic adaptor subunit</fullName>
    </submittedName>
</protein>
<accession>A0AAU7KD68</accession>
<dbReference type="Gene3D" id="2.40.50.100">
    <property type="match status" value="1"/>
</dbReference>
<keyword evidence="2" id="KW-0732">Signal</keyword>
<name>A0AAU7KD68_9GAMM</name>
<feature type="chain" id="PRO_5043448040" evidence="2">
    <location>
        <begin position="31"/>
        <end position="278"/>
    </location>
</feature>
<dbReference type="GO" id="GO:0015562">
    <property type="term" value="F:efflux transmembrane transporter activity"/>
    <property type="evidence" value="ECO:0007669"/>
    <property type="project" value="TreeGrafter"/>
</dbReference>
<gene>
    <name evidence="3" type="ORF">NFG58_10800</name>
</gene>
<evidence type="ECO:0000256" key="1">
    <source>
        <dbReference type="ARBA" id="ARBA00009477"/>
    </source>
</evidence>
<reference evidence="3" key="1">
    <citation type="submission" date="2022-06" db="EMBL/GenBank/DDBJ databases">
        <title>A novel DMS-producing enzyme.</title>
        <authorList>
            <person name="Zhang Y."/>
        </authorList>
    </citation>
    <scope>NUCLEOTIDE SEQUENCE</scope>
    <source>
        <strain evidence="3">RT37</strain>
    </source>
</reference>
<dbReference type="PANTHER" id="PTHR30469">
    <property type="entry name" value="MULTIDRUG RESISTANCE PROTEIN MDTA"/>
    <property type="match status" value="1"/>
</dbReference>
<dbReference type="AlphaFoldDB" id="A0AAU7KD68"/>
<dbReference type="EMBL" id="CP098827">
    <property type="protein sequence ID" value="XBO69128.1"/>
    <property type="molecule type" value="Genomic_DNA"/>
</dbReference>
<dbReference type="InterPro" id="IPR006143">
    <property type="entry name" value="RND_pump_MFP"/>
</dbReference>
<dbReference type="Gene3D" id="2.40.30.170">
    <property type="match status" value="1"/>
</dbReference>
<proteinExistence type="inferred from homology"/>